<gene>
    <name evidence="1" type="ORF">FF38_09662</name>
</gene>
<dbReference type="EMBL" id="JRES01001205">
    <property type="protein sequence ID" value="KNC24606.1"/>
    <property type="molecule type" value="Genomic_DNA"/>
</dbReference>
<accession>A0A0L0BX84</accession>
<dbReference type="Proteomes" id="UP000037069">
    <property type="component" value="Unassembled WGS sequence"/>
</dbReference>
<keyword evidence="2" id="KW-1185">Reference proteome</keyword>
<protein>
    <submittedName>
        <fullName evidence="1">Uncharacterized protein</fullName>
    </submittedName>
</protein>
<comment type="caution">
    <text evidence="1">The sequence shown here is derived from an EMBL/GenBank/DDBJ whole genome shotgun (WGS) entry which is preliminary data.</text>
</comment>
<proteinExistence type="predicted"/>
<name>A0A0L0BX84_LUCCU</name>
<reference evidence="1 2" key="1">
    <citation type="journal article" date="2015" name="Nat. Commun.">
        <title>Lucilia cuprina genome unlocks parasitic fly biology to underpin future interventions.</title>
        <authorList>
            <person name="Anstead C.A."/>
            <person name="Korhonen P.K."/>
            <person name="Young N.D."/>
            <person name="Hall R.S."/>
            <person name="Jex A.R."/>
            <person name="Murali S.C."/>
            <person name="Hughes D.S."/>
            <person name="Lee S.F."/>
            <person name="Perry T."/>
            <person name="Stroehlein A.J."/>
            <person name="Ansell B.R."/>
            <person name="Breugelmans B."/>
            <person name="Hofmann A."/>
            <person name="Qu J."/>
            <person name="Dugan S."/>
            <person name="Lee S.L."/>
            <person name="Chao H."/>
            <person name="Dinh H."/>
            <person name="Han Y."/>
            <person name="Doddapaneni H.V."/>
            <person name="Worley K.C."/>
            <person name="Muzny D.M."/>
            <person name="Ioannidis P."/>
            <person name="Waterhouse R.M."/>
            <person name="Zdobnov E.M."/>
            <person name="James P.J."/>
            <person name="Bagnall N.H."/>
            <person name="Kotze A.C."/>
            <person name="Gibbs R.A."/>
            <person name="Richards S."/>
            <person name="Batterham P."/>
            <person name="Gasser R.B."/>
        </authorList>
    </citation>
    <scope>NUCLEOTIDE SEQUENCE [LARGE SCALE GENOMIC DNA]</scope>
    <source>
        <strain evidence="1 2">LS</strain>
        <tissue evidence="1">Full body</tissue>
    </source>
</reference>
<organism evidence="1 2">
    <name type="scientific">Lucilia cuprina</name>
    <name type="common">Green bottle fly</name>
    <name type="synonym">Australian sheep blowfly</name>
    <dbReference type="NCBI Taxonomy" id="7375"/>
    <lineage>
        <taxon>Eukaryota</taxon>
        <taxon>Metazoa</taxon>
        <taxon>Ecdysozoa</taxon>
        <taxon>Arthropoda</taxon>
        <taxon>Hexapoda</taxon>
        <taxon>Insecta</taxon>
        <taxon>Pterygota</taxon>
        <taxon>Neoptera</taxon>
        <taxon>Endopterygota</taxon>
        <taxon>Diptera</taxon>
        <taxon>Brachycera</taxon>
        <taxon>Muscomorpha</taxon>
        <taxon>Oestroidea</taxon>
        <taxon>Calliphoridae</taxon>
        <taxon>Luciliinae</taxon>
        <taxon>Lucilia</taxon>
    </lineage>
</organism>
<dbReference type="AlphaFoldDB" id="A0A0L0BX84"/>
<sequence length="119" mass="13934">MSFLSNFDGGARKELCPSPLVARQANVADPDLTCLELYRILLNQMQYEEKLKKQFEKFLEETNAILDQRKIELENSCLEFHIFDSLRNKGARTKRLQQLLPFSSLFLLSYLASKRLKYI</sequence>
<evidence type="ECO:0000313" key="1">
    <source>
        <dbReference type="EMBL" id="KNC24606.1"/>
    </source>
</evidence>
<evidence type="ECO:0000313" key="2">
    <source>
        <dbReference type="Proteomes" id="UP000037069"/>
    </source>
</evidence>
<dbReference type="OrthoDB" id="10262874at2759"/>